<evidence type="ECO:0000313" key="2">
    <source>
        <dbReference type="EMBL" id="CAA3033359.1"/>
    </source>
</evidence>
<evidence type="ECO:0000256" key="1">
    <source>
        <dbReference type="SAM" id="MobiDB-lite"/>
    </source>
</evidence>
<organism evidence="2 3">
    <name type="scientific">Olea europaea subsp. europaea</name>
    <dbReference type="NCBI Taxonomy" id="158383"/>
    <lineage>
        <taxon>Eukaryota</taxon>
        <taxon>Viridiplantae</taxon>
        <taxon>Streptophyta</taxon>
        <taxon>Embryophyta</taxon>
        <taxon>Tracheophyta</taxon>
        <taxon>Spermatophyta</taxon>
        <taxon>Magnoliopsida</taxon>
        <taxon>eudicotyledons</taxon>
        <taxon>Gunneridae</taxon>
        <taxon>Pentapetalae</taxon>
        <taxon>asterids</taxon>
        <taxon>lamiids</taxon>
        <taxon>Lamiales</taxon>
        <taxon>Oleaceae</taxon>
        <taxon>Oleeae</taxon>
        <taxon>Olea</taxon>
    </lineage>
</organism>
<dbReference type="Proteomes" id="UP000594638">
    <property type="component" value="Unassembled WGS sequence"/>
</dbReference>
<reference evidence="2 3" key="1">
    <citation type="submission" date="2019-12" db="EMBL/GenBank/DDBJ databases">
        <authorList>
            <person name="Alioto T."/>
            <person name="Alioto T."/>
            <person name="Gomez Garrido J."/>
        </authorList>
    </citation>
    <scope>NUCLEOTIDE SEQUENCE [LARGE SCALE GENOMIC DNA]</scope>
</reference>
<name>A0A8S0VP26_OLEEU</name>
<dbReference type="Gramene" id="OE9A053936T1">
    <property type="protein sequence ID" value="OE9A053936C1"/>
    <property type="gene ID" value="OE9A053936"/>
</dbReference>
<accession>A0A8S0VP26</accession>
<dbReference type="AlphaFoldDB" id="A0A8S0VP26"/>
<comment type="caution">
    <text evidence="2">The sequence shown here is derived from an EMBL/GenBank/DDBJ whole genome shotgun (WGS) entry which is preliminary data.</text>
</comment>
<feature type="region of interest" description="Disordered" evidence="1">
    <location>
        <begin position="104"/>
        <end position="134"/>
    </location>
</feature>
<dbReference type="EMBL" id="CACTIH010010725">
    <property type="protein sequence ID" value="CAA3033359.1"/>
    <property type="molecule type" value="Genomic_DNA"/>
</dbReference>
<feature type="compositionally biased region" description="Polar residues" evidence="1">
    <location>
        <begin position="104"/>
        <end position="116"/>
    </location>
</feature>
<protein>
    <submittedName>
        <fullName evidence="2">Uncharacterized protein</fullName>
    </submittedName>
</protein>
<feature type="non-terminal residue" evidence="2">
    <location>
        <position position="134"/>
    </location>
</feature>
<sequence length="134" mass="15164">MRRVESMRTHCRQLQLEAKHDLNGTEETTVSVVISRDSSWGKDVTCFRVPTRPSVLAFGSGLYPSSLLYILDSEGGQYERIIAIHKRIKSTVITRTIVQMPTNSMEDMKETSSNNVHRPRPSLHGSHKLTIAQQ</sequence>
<proteinExistence type="predicted"/>
<keyword evidence="3" id="KW-1185">Reference proteome</keyword>
<feature type="compositionally biased region" description="Basic residues" evidence="1">
    <location>
        <begin position="117"/>
        <end position="127"/>
    </location>
</feature>
<gene>
    <name evidence="2" type="ORF">OLEA9_A053936</name>
</gene>
<evidence type="ECO:0000313" key="3">
    <source>
        <dbReference type="Proteomes" id="UP000594638"/>
    </source>
</evidence>